<keyword evidence="2" id="KW-0326">Glycosidase</keyword>
<dbReference type="InterPro" id="IPR036452">
    <property type="entry name" value="Ribo_hydro-like"/>
</dbReference>
<dbReference type="AlphaFoldDB" id="A0A9X5GVC8"/>
<dbReference type="Pfam" id="PF01156">
    <property type="entry name" value="IU_nuc_hydro"/>
    <property type="match status" value="1"/>
</dbReference>
<dbReference type="Gene3D" id="3.90.245.10">
    <property type="entry name" value="Ribonucleoside hydrolase-like"/>
    <property type="match status" value="1"/>
</dbReference>
<keyword evidence="3" id="KW-1133">Transmembrane helix</keyword>
<dbReference type="RefSeq" id="WP_160561958.1">
    <property type="nucleotide sequence ID" value="NZ_QZDT01000059.1"/>
</dbReference>
<reference evidence="5" key="1">
    <citation type="submission" date="2018-09" db="EMBL/GenBank/DDBJ databases">
        <title>Murine metabolic-syndrome-specific gut microbial biobank.</title>
        <authorList>
            <person name="Liu C."/>
        </authorList>
    </citation>
    <scope>NUCLEOTIDE SEQUENCE</scope>
    <source>
        <strain evidence="5">D42-62</strain>
    </source>
</reference>
<dbReference type="GO" id="GO:0008477">
    <property type="term" value="F:purine nucleosidase activity"/>
    <property type="evidence" value="ECO:0007669"/>
    <property type="project" value="TreeGrafter"/>
</dbReference>
<keyword evidence="3" id="KW-0812">Transmembrane</keyword>
<dbReference type="PANTHER" id="PTHR12304">
    <property type="entry name" value="INOSINE-URIDINE PREFERRING NUCLEOSIDE HYDROLASE"/>
    <property type="match status" value="1"/>
</dbReference>
<comment type="caution">
    <text evidence="5">The sequence shown here is derived from an EMBL/GenBank/DDBJ whole genome shotgun (WGS) entry which is preliminary data.</text>
</comment>
<name>A0A9X5GVC8_9FIRM</name>
<dbReference type="PANTHER" id="PTHR12304:SF4">
    <property type="entry name" value="URIDINE NUCLEOSIDASE"/>
    <property type="match status" value="1"/>
</dbReference>
<proteinExistence type="predicted"/>
<dbReference type="GO" id="GO:0005829">
    <property type="term" value="C:cytosol"/>
    <property type="evidence" value="ECO:0007669"/>
    <property type="project" value="TreeGrafter"/>
</dbReference>
<evidence type="ECO:0000256" key="2">
    <source>
        <dbReference type="ARBA" id="ARBA00023295"/>
    </source>
</evidence>
<evidence type="ECO:0000313" key="5">
    <source>
        <dbReference type="EMBL" id="NBJ94992.1"/>
    </source>
</evidence>
<evidence type="ECO:0000259" key="4">
    <source>
        <dbReference type="Pfam" id="PF01156"/>
    </source>
</evidence>
<feature type="transmembrane region" description="Helical" evidence="3">
    <location>
        <begin position="146"/>
        <end position="165"/>
    </location>
</feature>
<keyword evidence="1 5" id="KW-0378">Hydrolase</keyword>
<dbReference type="SUPFAM" id="SSF53590">
    <property type="entry name" value="Nucleoside hydrolase"/>
    <property type="match status" value="1"/>
</dbReference>
<gene>
    <name evidence="5" type="ORF">D5281_21100</name>
</gene>
<dbReference type="Proteomes" id="UP001154420">
    <property type="component" value="Unassembled WGS sequence"/>
</dbReference>
<keyword evidence="3" id="KW-0472">Membrane</keyword>
<protein>
    <submittedName>
        <fullName evidence="5">Nucleoside hydrolase</fullName>
    </submittedName>
</protein>
<organism evidence="5 6">
    <name type="scientific">Parablautia muri</name>
    <dbReference type="NCBI Taxonomy" id="2320879"/>
    <lineage>
        <taxon>Bacteria</taxon>
        <taxon>Bacillati</taxon>
        <taxon>Bacillota</taxon>
        <taxon>Clostridia</taxon>
        <taxon>Lachnospirales</taxon>
        <taxon>Lachnospiraceae</taxon>
        <taxon>Parablautia</taxon>
    </lineage>
</organism>
<dbReference type="InterPro" id="IPR001910">
    <property type="entry name" value="Inosine/uridine_hydrolase_dom"/>
</dbReference>
<sequence>MSQKQAIQDWDEIIGVKPKKKQVDYTRLIARLEKPKGTADVILDTDTYNEIDDQFALAYLIKSDEKLNLQAIYAAPFYNHHSESPQDGMEKSYQEILKVLNLMGRKEFEKITYKGSGAYLPNEKEPVISPAARDLVQRAMERDESAPLYVVAIGAITNIASAILLQPSIINKIVVIWLGGNSLDWHDNREFNLYQDVAAARIVFGCGVPLVQLPCMGVVSAFATTGPELTYWLKGKNALCDYLLENTVSEAELVGQGKCWSRTIWDVTAVAWLLDPRFMLERLEPSPIPEYDDKWAFDKTRHFIKYVYGINRDPLFEDLFTKLAK</sequence>
<evidence type="ECO:0000313" key="6">
    <source>
        <dbReference type="Proteomes" id="UP001154420"/>
    </source>
</evidence>
<dbReference type="OrthoDB" id="2530052at2"/>
<accession>A0A9X5GVC8</accession>
<dbReference type="EMBL" id="QZDT01000059">
    <property type="protein sequence ID" value="NBJ94992.1"/>
    <property type="molecule type" value="Genomic_DNA"/>
</dbReference>
<feature type="domain" description="Inosine/uridine-preferring nucleoside hydrolase" evidence="4">
    <location>
        <begin position="41"/>
        <end position="280"/>
    </location>
</feature>
<dbReference type="InterPro" id="IPR023186">
    <property type="entry name" value="IUNH"/>
</dbReference>
<dbReference type="GO" id="GO:0006152">
    <property type="term" value="P:purine nucleoside catabolic process"/>
    <property type="evidence" value="ECO:0007669"/>
    <property type="project" value="TreeGrafter"/>
</dbReference>
<evidence type="ECO:0000256" key="3">
    <source>
        <dbReference type="SAM" id="Phobius"/>
    </source>
</evidence>
<evidence type="ECO:0000256" key="1">
    <source>
        <dbReference type="ARBA" id="ARBA00022801"/>
    </source>
</evidence>
<keyword evidence="6" id="KW-1185">Reference proteome</keyword>